<dbReference type="EMBL" id="LAZR01012498">
    <property type="protein sequence ID" value="KKM26520.1"/>
    <property type="molecule type" value="Genomic_DNA"/>
</dbReference>
<reference evidence="2" key="1">
    <citation type="journal article" date="2015" name="Nature">
        <title>Complex archaea that bridge the gap between prokaryotes and eukaryotes.</title>
        <authorList>
            <person name="Spang A."/>
            <person name="Saw J.H."/>
            <person name="Jorgensen S.L."/>
            <person name="Zaremba-Niedzwiedzka K."/>
            <person name="Martijn J."/>
            <person name="Lind A.E."/>
            <person name="van Eijk R."/>
            <person name="Schleper C."/>
            <person name="Guy L."/>
            <person name="Ettema T.J."/>
        </authorList>
    </citation>
    <scope>NUCLEOTIDE SEQUENCE</scope>
</reference>
<evidence type="ECO:0000256" key="1">
    <source>
        <dbReference type="SAM" id="MobiDB-lite"/>
    </source>
</evidence>
<dbReference type="AlphaFoldDB" id="A0A0F9LGD4"/>
<feature type="compositionally biased region" description="Polar residues" evidence="1">
    <location>
        <begin position="42"/>
        <end position="63"/>
    </location>
</feature>
<gene>
    <name evidence="2" type="ORF">LCGC14_1583980</name>
</gene>
<comment type="caution">
    <text evidence="2">The sequence shown here is derived from an EMBL/GenBank/DDBJ whole genome shotgun (WGS) entry which is preliminary data.</text>
</comment>
<proteinExistence type="predicted"/>
<name>A0A0F9LGD4_9ZZZZ</name>
<evidence type="ECO:0000313" key="2">
    <source>
        <dbReference type="EMBL" id="KKM26520.1"/>
    </source>
</evidence>
<feature type="region of interest" description="Disordered" evidence="1">
    <location>
        <begin position="42"/>
        <end position="69"/>
    </location>
</feature>
<accession>A0A0F9LGD4</accession>
<protein>
    <submittedName>
        <fullName evidence="2">Uncharacterized protein</fullName>
    </submittedName>
</protein>
<organism evidence="2">
    <name type="scientific">marine sediment metagenome</name>
    <dbReference type="NCBI Taxonomy" id="412755"/>
    <lineage>
        <taxon>unclassified sequences</taxon>
        <taxon>metagenomes</taxon>
        <taxon>ecological metagenomes</taxon>
    </lineage>
</organism>
<sequence length="69" mass="8097">MRGQDEAERFAYFYWGRKIFWILLWPIKINQNKKLLLDAQSEGSTDPLRTTYSSSVGGNLKQTSRIEEN</sequence>